<comment type="caution">
    <text evidence="1">The sequence shown here is derived from an EMBL/GenBank/DDBJ whole genome shotgun (WGS) entry which is preliminary data.</text>
</comment>
<evidence type="ECO:0000313" key="1">
    <source>
        <dbReference type="EMBL" id="TVY38432.1"/>
    </source>
</evidence>
<proteinExistence type="predicted"/>
<protein>
    <recommendedName>
        <fullName evidence="3">Sister chromatid cohesion protein</fullName>
    </recommendedName>
</protein>
<keyword evidence="2" id="KW-1185">Reference proteome</keyword>
<evidence type="ECO:0000313" key="2">
    <source>
        <dbReference type="Proteomes" id="UP000462212"/>
    </source>
</evidence>
<dbReference type="GO" id="GO:0007064">
    <property type="term" value="P:mitotic sister chromatid cohesion"/>
    <property type="evidence" value="ECO:0007669"/>
    <property type="project" value="InterPro"/>
</dbReference>
<evidence type="ECO:0008006" key="3">
    <source>
        <dbReference type="Google" id="ProtNLM"/>
    </source>
</evidence>
<accession>A0A8H8RQD2</accession>
<organism evidence="1 2">
    <name type="scientific">Lachnellula subtilissima</name>
    <dbReference type="NCBI Taxonomy" id="602034"/>
    <lineage>
        <taxon>Eukaryota</taxon>
        <taxon>Fungi</taxon>
        <taxon>Dikarya</taxon>
        <taxon>Ascomycota</taxon>
        <taxon>Pezizomycotina</taxon>
        <taxon>Leotiomycetes</taxon>
        <taxon>Helotiales</taxon>
        <taxon>Lachnaceae</taxon>
        <taxon>Lachnellula</taxon>
    </lineage>
</organism>
<reference evidence="1 2" key="1">
    <citation type="submission" date="2018-05" db="EMBL/GenBank/DDBJ databases">
        <title>Genome sequencing and assembly of the regulated plant pathogen Lachnellula willkommii and related sister species for the development of diagnostic species identification markers.</title>
        <authorList>
            <person name="Giroux E."/>
            <person name="Bilodeau G."/>
        </authorList>
    </citation>
    <scope>NUCLEOTIDE SEQUENCE [LARGE SCALE GENOMIC DNA]</scope>
    <source>
        <strain evidence="1 2">CBS 197.66</strain>
    </source>
</reference>
<gene>
    <name evidence="1" type="ORF">LSUB1_G003460</name>
</gene>
<dbReference type="EMBL" id="QGMJ01000284">
    <property type="protein sequence ID" value="TVY38432.1"/>
    <property type="molecule type" value="Genomic_DNA"/>
</dbReference>
<dbReference type="Pfam" id="PF09724">
    <property type="entry name" value="Dcc1"/>
    <property type="match status" value="1"/>
</dbReference>
<dbReference type="Proteomes" id="UP000462212">
    <property type="component" value="Unassembled WGS sequence"/>
</dbReference>
<dbReference type="OrthoDB" id="5199543at2759"/>
<dbReference type="InterPro" id="IPR019128">
    <property type="entry name" value="Dcc1"/>
</dbReference>
<dbReference type="GO" id="GO:0031390">
    <property type="term" value="C:Ctf18 RFC-like complex"/>
    <property type="evidence" value="ECO:0007669"/>
    <property type="project" value="InterPro"/>
</dbReference>
<dbReference type="AlphaFoldDB" id="A0A8H8RQD2"/>
<sequence>MSTQYDVDIPFSANHNQQAFKLLELPPELLALLESDKPPAFDPVLLITITSSPATATVPGYAILCSGAKKYQMRQKNTSNPIMVLQPSTTFPTEADDAASLIPVPSITTIAKIEDTIELIVQEAEAKAPPKVNKWHEKFAKSRLEKKG</sequence>
<name>A0A8H8RQD2_9HELO</name>